<evidence type="ECO:0000313" key="1">
    <source>
        <dbReference type="EMBL" id="KAF9500142.1"/>
    </source>
</evidence>
<protein>
    <submittedName>
        <fullName evidence="1">Uncharacterized protein</fullName>
    </submittedName>
</protein>
<evidence type="ECO:0000313" key="2">
    <source>
        <dbReference type="Proteomes" id="UP000807025"/>
    </source>
</evidence>
<dbReference type="EMBL" id="MU154528">
    <property type="protein sequence ID" value="KAF9500142.1"/>
    <property type="molecule type" value="Genomic_DNA"/>
</dbReference>
<dbReference type="Proteomes" id="UP000807025">
    <property type="component" value="Unassembled WGS sequence"/>
</dbReference>
<comment type="caution">
    <text evidence="1">The sequence shown here is derived from an EMBL/GenBank/DDBJ whole genome shotgun (WGS) entry which is preliminary data.</text>
</comment>
<gene>
    <name evidence="1" type="ORF">BDN71DRAFT_1382342</name>
</gene>
<reference evidence="1" key="1">
    <citation type="submission" date="2020-11" db="EMBL/GenBank/DDBJ databases">
        <authorList>
            <consortium name="DOE Joint Genome Institute"/>
            <person name="Ahrendt S."/>
            <person name="Riley R."/>
            <person name="Andreopoulos W."/>
            <person name="Labutti K."/>
            <person name="Pangilinan J."/>
            <person name="Ruiz-Duenas F.J."/>
            <person name="Barrasa J.M."/>
            <person name="Sanchez-Garcia M."/>
            <person name="Camarero S."/>
            <person name="Miyauchi S."/>
            <person name="Serrano A."/>
            <person name="Linde D."/>
            <person name="Babiker R."/>
            <person name="Drula E."/>
            <person name="Ayuso-Fernandez I."/>
            <person name="Pacheco R."/>
            <person name="Padilla G."/>
            <person name="Ferreira P."/>
            <person name="Barriuso J."/>
            <person name="Kellner H."/>
            <person name="Castanera R."/>
            <person name="Alfaro M."/>
            <person name="Ramirez L."/>
            <person name="Pisabarro A.G."/>
            <person name="Kuo A."/>
            <person name="Tritt A."/>
            <person name="Lipzen A."/>
            <person name="He G."/>
            <person name="Yan M."/>
            <person name="Ng V."/>
            <person name="Cullen D."/>
            <person name="Martin F."/>
            <person name="Rosso M.-N."/>
            <person name="Henrissat B."/>
            <person name="Hibbett D."/>
            <person name="Martinez A.T."/>
            <person name="Grigoriev I.V."/>
        </authorList>
    </citation>
    <scope>NUCLEOTIDE SEQUENCE</scope>
    <source>
        <strain evidence="1">ATCC 90797</strain>
    </source>
</reference>
<dbReference type="AlphaFoldDB" id="A0A9P6A512"/>
<accession>A0A9P6A512</accession>
<proteinExistence type="predicted"/>
<name>A0A9P6A512_PLEER</name>
<dbReference type="OrthoDB" id="73076at2759"/>
<organism evidence="1 2">
    <name type="scientific">Pleurotus eryngii</name>
    <name type="common">Boletus of the steppes</name>
    <dbReference type="NCBI Taxonomy" id="5323"/>
    <lineage>
        <taxon>Eukaryota</taxon>
        <taxon>Fungi</taxon>
        <taxon>Dikarya</taxon>
        <taxon>Basidiomycota</taxon>
        <taxon>Agaricomycotina</taxon>
        <taxon>Agaricomycetes</taxon>
        <taxon>Agaricomycetidae</taxon>
        <taxon>Agaricales</taxon>
        <taxon>Pleurotineae</taxon>
        <taxon>Pleurotaceae</taxon>
        <taxon>Pleurotus</taxon>
    </lineage>
</organism>
<keyword evidence="2" id="KW-1185">Reference proteome</keyword>
<sequence>MFTLRLDHSSAPKPTLKPVTLVVRPCSGITGEHDACIPQYTSRTEVRYAGGRSRASLAIEHFGQTFLLLSKEQKDEVDLHYRTSCQWELDHDDGRVFSCVCLKTVECKSDAQGLQACSECLQILVLHSFQVSISRTGASDERRKYIPFRNQSVATGKMFATNRGLGRFVQETILRKHDMLLDFTVALSSGAFDDNPSFIQLLEVMTAHHQRQARGRGFQNMQYVSDFDQFCHELQCVRPEAYRLFSSKFGG</sequence>